<keyword evidence="2" id="KW-0489">Methyltransferase</keyword>
<dbReference type="SUPFAM" id="SSF53335">
    <property type="entry name" value="S-adenosyl-L-methionine-dependent methyltransferases"/>
    <property type="match status" value="1"/>
</dbReference>
<keyword evidence="3" id="KW-1185">Reference proteome</keyword>
<dbReference type="GO" id="GO:0008168">
    <property type="term" value="F:methyltransferase activity"/>
    <property type="evidence" value="ECO:0007669"/>
    <property type="project" value="UniProtKB-KW"/>
</dbReference>
<evidence type="ECO:0000256" key="1">
    <source>
        <dbReference type="SAM" id="SignalP"/>
    </source>
</evidence>
<reference evidence="3" key="1">
    <citation type="submission" date="2017-04" db="EMBL/GenBank/DDBJ databases">
        <authorList>
            <person name="Varghese N."/>
            <person name="Submissions S."/>
        </authorList>
    </citation>
    <scope>NUCLEOTIDE SEQUENCE [LARGE SCALE GENOMIC DNA]</scope>
</reference>
<dbReference type="RefSeq" id="WP_234989939.1">
    <property type="nucleotide sequence ID" value="NZ_FXWG01000001.1"/>
</dbReference>
<dbReference type="AlphaFoldDB" id="A0A1Y6EVC8"/>
<evidence type="ECO:0000313" key="3">
    <source>
        <dbReference type="Proteomes" id="UP000194420"/>
    </source>
</evidence>
<dbReference type="GO" id="GO:0032259">
    <property type="term" value="P:methylation"/>
    <property type="evidence" value="ECO:0007669"/>
    <property type="project" value="UniProtKB-KW"/>
</dbReference>
<feature type="signal peptide" evidence="1">
    <location>
        <begin position="1"/>
        <end position="24"/>
    </location>
</feature>
<accession>A0A1Y6EVC8</accession>
<evidence type="ECO:0000313" key="2">
    <source>
        <dbReference type="EMBL" id="SMQ64153.1"/>
    </source>
</evidence>
<keyword evidence="1" id="KW-0732">Signal</keyword>
<sequence>MRKLIGTAALALAASAMVATPVLAQEQKKSNTRQVLGRLLDTVLGPEEKEEAAAEAAATEGQQLGSLQQVLADDRRDEDRARDKYRHPAETLAFFQVEPGMTVAEYGPGGGWYTRVLAPYIAPEGRYVALTGDTEMRTFRDADQEAEARAWPSTFPAAAAETTGVAADRISAFETDEVPEALAGSIDRVLIFRSMHGLWNANMADSELKNIHSMLADDGMVGVVQHRAPANASYADVNPARGYMRQSDVIKLFELHGFELVGSSEINANPKDPANWEGGVWTLPPVLRYGEANRDAYLAIGESDRMTLLFKKAD</sequence>
<dbReference type="InterPro" id="IPR029063">
    <property type="entry name" value="SAM-dependent_MTases_sf"/>
</dbReference>
<dbReference type="EMBL" id="FXWG01000001">
    <property type="protein sequence ID" value="SMQ64153.1"/>
    <property type="molecule type" value="Genomic_DNA"/>
</dbReference>
<dbReference type="Gene3D" id="3.40.50.150">
    <property type="entry name" value="Vaccinia Virus protein VP39"/>
    <property type="match status" value="1"/>
</dbReference>
<keyword evidence="2" id="KW-0808">Transferase</keyword>
<dbReference type="PIRSF" id="PIRSF031679">
    <property type="entry name" value="Mtase_Alr7345_prd"/>
    <property type="match status" value="1"/>
</dbReference>
<organism evidence="2 3">
    <name type="scientific">Altererythrobacter xiamenensis</name>
    <dbReference type="NCBI Taxonomy" id="1316679"/>
    <lineage>
        <taxon>Bacteria</taxon>
        <taxon>Pseudomonadati</taxon>
        <taxon>Pseudomonadota</taxon>
        <taxon>Alphaproteobacteria</taxon>
        <taxon>Sphingomonadales</taxon>
        <taxon>Erythrobacteraceae</taxon>
        <taxon>Altererythrobacter</taxon>
    </lineage>
</organism>
<name>A0A1Y6EVC8_9SPHN</name>
<gene>
    <name evidence="2" type="ORF">SAMN06297468_0959</name>
</gene>
<protein>
    <submittedName>
        <fullName evidence="2">Predicted methyltransferase</fullName>
    </submittedName>
</protein>
<feature type="chain" id="PRO_5012147690" evidence="1">
    <location>
        <begin position="25"/>
        <end position="314"/>
    </location>
</feature>
<proteinExistence type="predicted"/>
<dbReference type="Proteomes" id="UP000194420">
    <property type="component" value="Unassembled WGS sequence"/>
</dbReference>
<dbReference type="InterPro" id="IPR016980">
    <property type="entry name" value="S-AdoMet-dep_MeTrfase_Alr7345"/>
</dbReference>